<proteinExistence type="predicted"/>
<dbReference type="AlphaFoldDB" id="A0A9W7CJ67"/>
<feature type="region of interest" description="Disordered" evidence="1">
    <location>
        <begin position="47"/>
        <end position="106"/>
    </location>
</feature>
<evidence type="ECO:0000256" key="1">
    <source>
        <dbReference type="SAM" id="MobiDB-lite"/>
    </source>
</evidence>
<evidence type="ECO:0000313" key="3">
    <source>
        <dbReference type="Proteomes" id="UP001165121"/>
    </source>
</evidence>
<sequence>MNNESKTEGLPYGWDGKYVRRNKWTMRTIFREHDLLDIAEGKIKRDGLRSEESEGYLIQEAVQDSEDDRDNDSVSQTPASRPVRDWGEHVGSVVRDVRKESKCNNS</sequence>
<gene>
    <name evidence="2" type="ORF">Pfra01_000866400</name>
</gene>
<feature type="compositionally biased region" description="Basic and acidic residues" evidence="1">
    <location>
        <begin position="95"/>
        <end position="106"/>
    </location>
</feature>
<accession>A0A9W7CJ67</accession>
<dbReference type="EMBL" id="BSXT01000795">
    <property type="protein sequence ID" value="GMF34110.1"/>
    <property type="molecule type" value="Genomic_DNA"/>
</dbReference>
<keyword evidence="3" id="KW-1185">Reference proteome</keyword>
<dbReference type="Proteomes" id="UP001165121">
    <property type="component" value="Unassembled WGS sequence"/>
</dbReference>
<reference evidence="2" key="1">
    <citation type="submission" date="2023-04" db="EMBL/GenBank/DDBJ databases">
        <title>Phytophthora fragariaefolia NBRC 109709.</title>
        <authorList>
            <person name="Ichikawa N."/>
            <person name="Sato H."/>
            <person name="Tonouchi N."/>
        </authorList>
    </citation>
    <scope>NUCLEOTIDE SEQUENCE</scope>
    <source>
        <strain evidence="2">NBRC 109709</strain>
    </source>
</reference>
<organism evidence="2 3">
    <name type="scientific">Phytophthora fragariaefolia</name>
    <dbReference type="NCBI Taxonomy" id="1490495"/>
    <lineage>
        <taxon>Eukaryota</taxon>
        <taxon>Sar</taxon>
        <taxon>Stramenopiles</taxon>
        <taxon>Oomycota</taxon>
        <taxon>Peronosporomycetes</taxon>
        <taxon>Peronosporales</taxon>
        <taxon>Peronosporaceae</taxon>
        <taxon>Phytophthora</taxon>
    </lineage>
</organism>
<evidence type="ECO:0000313" key="2">
    <source>
        <dbReference type="EMBL" id="GMF34110.1"/>
    </source>
</evidence>
<name>A0A9W7CJ67_9STRA</name>
<comment type="caution">
    <text evidence="2">The sequence shown here is derived from an EMBL/GenBank/DDBJ whole genome shotgun (WGS) entry which is preliminary data.</text>
</comment>
<protein>
    <submittedName>
        <fullName evidence="2">Unnamed protein product</fullName>
    </submittedName>
</protein>